<keyword evidence="5 9" id="KW-1133">Transmembrane helix</keyword>
<keyword evidence="6" id="KW-0520">NAD</keyword>
<evidence type="ECO:0000256" key="6">
    <source>
        <dbReference type="ARBA" id="ARBA00023027"/>
    </source>
</evidence>
<feature type="transmembrane region" description="Helical" evidence="9">
    <location>
        <begin position="6"/>
        <end position="22"/>
    </location>
</feature>
<protein>
    <submittedName>
        <fullName evidence="12">NADH-quinone oxidoreductase subunit M</fullName>
    </submittedName>
</protein>
<evidence type="ECO:0000256" key="8">
    <source>
        <dbReference type="RuleBase" id="RU000320"/>
    </source>
</evidence>
<feature type="transmembrane region" description="Helical" evidence="9">
    <location>
        <begin position="420"/>
        <end position="441"/>
    </location>
</feature>
<feature type="domain" description="NADH:quinone oxidoreductase/Mrp antiporter transmembrane" evidence="10">
    <location>
        <begin position="132"/>
        <end position="416"/>
    </location>
</feature>
<proteinExistence type="inferred from homology"/>
<comment type="similarity">
    <text evidence="2">Belongs to the complex I subunit 4 family.</text>
</comment>
<keyword evidence="3 8" id="KW-0812">Transmembrane</keyword>
<dbReference type="EMBL" id="DSGB01000005">
    <property type="protein sequence ID" value="HER96294.1"/>
    <property type="molecule type" value="Genomic_DNA"/>
</dbReference>
<evidence type="ECO:0000256" key="1">
    <source>
        <dbReference type="ARBA" id="ARBA00004127"/>
    </source>
</evidence>
<dbReference type="NCBIfam" id="TIGR01972">
    <property type="entry name" value="NDH_I_M"/>
    <property type="match status" value="1"/>
</dbReference>
<evidence type="ECO:0000256" key="9">
    <source>
        <dbReference type="SAM" id="Phobius"/>
    </source>
</evidence>
<dbReference type="GO" id="GO:0012505">
    <property type="term" value="C:endomembrane system"/>
    <property type="evidence" value="ECO:0007669"/>
    <property type="project" value="UniProtKB-SubCell"/>
</dbReference>
<dbReference type="GO" id="GO:0042773">
    <property type="term" value="P:ATP synthesis coupled electron transport"/>
    <property type="evidence" value="ECO:0007669"/>
    <property type="project" value="InterPro"/>
</dbReference>
<feature type="transmembrane region" description="Helical" evidence="9">
    <location>
        <begin position="168"/>
        <end position="188"/>
    </location>
</feature>
<dbReference type="Pfam" id="PF01059">
    <property type="entry name" value="Oxidored_q5_N"/>
    <property type="match status" value="1"/>
</dbReference>
<evidence type="ECO:0000256" key="3">
    <source>
        <dbReference type="ARBA" id="ARBA00022692"/>
    </source>
</evidence>
<accession>A0A7V2F697</accession>
<dbReference type="AlphaFoldDB" id="A0A7V2F697"/>
<dbReference type="InterPro" id="IPR001750">
    <property type="entry name" value="ND/Mrp_TM"/>
</dbReference>
<evidence type="ECO:0000256" key="7">
    <source>
        <dbReference type="ARBA" id="ARBA00023136"/>
    </source>
</evidence>
<reference evidence="12" key="1">
    <citation type="journal article" date="2020" name="mSystems">
        <title>Genome- and Community-Level Interaction Insights into Carbon Utilization and Element Cycling Functions of Hydrothermarchaeota in Hydrothermal Sediment.</title>
        <authorList>
            <person name="Zhou Z."/>
            <person name="Liu Y."/>
            <person name="Xu W."/>
            <person name="Pan J."/>
            <person name="Luo Z.H."/>
            <person name="Li M."/>
        </authorList>
    </citation>
    <scope>NUCLEOTIDE SEQUENCE [LARGE SCALE GENOMIC DNA]</scope>
    <source>
        <strain evidence="12">SpSt-143</strain>
    </source>
</reference>
<feature type="transmembrane region" description="Helical" evidence="9">
    <location>
        <begin position="337"/>
        <end position="359"/>
    </location>
</feature>
<evidence type="ECO:0000256" key="5">
    <source>
        <dbReference type="ARBA" id="ARBA00022989"/>
    </source>
</evidence>
<comment type="caution">
    <text evidence="12">The sequence shown here is derived from an EMBL/GenBank/DDBJ whole genome shotgun (WGS) entry which is preliminary data.</text>
</comment>
<evidence type="ECO:0000313" key="12">
    <source>
        <dbReference type="EMBL" id="HER96294.1"/>
    </source>
</evidence>
<evidence type="ECO:0000259" key="10">
    <source>
        <dbReference type="Pfam" id="PF00361"/>
    </source>
</evidence>
<organism evidence="12">
    <name type="scientific">Rhodothermus marinus</name>
    <name type="common">Rhodothermus obamensis</name>
    <dbReference type="NCBI Taxonomy" id="29549"/>
    <lineage>
        <taxon>Bacteria</taxon>
        <taxon>Pseudomonadati</taxon>
        <taxon>Rhodothermota</taxon>
        <taxon>Rhodothermia</taxon>
        <taxon>Rhodothermales</taxon>
        <taxon>Rhodothermaceae</taxon>
        <taxon>Rhodothermus</taxon>
    </lineage>
</organism>
<feature type="transmembrane region" description="Helical" evidence="9">
    <location>
        <begin position="208"/>
        <end position="229"/>
    </location>
</feature>
<name>A0A7V2F697_RHOMR</name>
<keyword evidence="4" id="KW-1278">Translocase</keyword>
<evidence type="ECO:0000256" key="2">
    <source>
        <dbReference type="ARBA" id="ARBA00009025"/>
    </source>
</evidence>
<feature type="transmembrane region" description="Helical" evidence="9">
    <location>
        <begin position="139"/>
        <end position="156"/>
    </location>
</feature>
<dbReference type="PRINTS" id="PR01437">
    <property type="entry name" value="NUOXDRDTASE4"/>
</dbReference>
<comment type="subcellular location">
    <subcellularLocation>
        <location evidence="1">Endomembrane system</location>
        <topology evidence="1">Multi-pass membrane protein</topology>
    </subcellularLocation>
    <subcellularLocation>
        <location evidence="8">Membrane</location>
        <topology evidence="8">Multi-pass membrane protein</topology>
    </subcellularLocation>
</comment>
<dbReference type="InterPro" id="IPR003918">
    <property type="entry name" value="NADH_UbQ_OxRdtase"/>
</dbReference>
<sequence length="530" mass="57799">MGFPYLTSIVIFLPLLGALLMLPMRHLAAIRWTALLTTTVTFLLSLLLYAGFDPAGDPAQPQLADRISGWFPGLDIQYYVGIDGLGLLLILLTTLLGPVVVLSSWNYIDRYQKGYYALLLVLQTGMTGVFAAYDLLLFYIFFELTLIPMYFIIGIWGGEDRIYAAVKFVLYTLVGSLLMLVGILYLGFAAGDGVNGGVFTTDYFKVLAYSVPLAAQGWLFFVFALAFAIKVPLFPLHTWLPDAHVQAPTGGSVILAGVLLKMGTYGLVRFCLPFFPNAAQDFALWMAVLAVVGIVYGALVSRVQADAKKLVAYSSVSHLGFVVLGIFAFTVEALQGAIIQMVNHGLSTGALFLLVGMLYERRHTRLMEEFGGIARVMPVFAFFLVFTALASAGLPGLNGFVGEFMILLGSLKSTVIGHPVLIALATSGVILAAVYLLWLLYRTLFGPIQKEVNRTLSDLKAREVLLLAPLAVLMLWIGVAPKPFLTRSEPTARFLLETVAQKRLSALQEAERGVENAALNGFTDHQNVVQ</sequence>
<feature type="transmembrane region" description="Helical" evidence="9">
    <location>
        <begin position="379"/>
        <end position="400"/>
    </location>
</feature>
<dbReference type="InterPro" id="IPR010227">
    <property type="entry name" value="NADH_Q_OxRdtase_chainM/4"/>
</dbReference>
<evidence type="ECO:0000259" key="11">
    <source>
        <dbReference type="Pfam" id="PF01059"/>
    </source>
</evidence>
<feature type="transmembrane region" description="Helical" evidence="9">
    <location>
        <begin position="250"/>
        <end position="270"/>
    </location>
</feature>
<dbReference type="Pfam" id="PF00361">
    <property type="entry name" value="Proton_antipo_M"/>
    <property type="match status" value="1"/>
</dbReference>
<evidence type="ECO:0000256" key="4">
    <source>
        <dbReference type="ARBA" id="ARBA00022967"/>
    </source>
</evidence>
<dbReference type="InterPro" id="IPR000260">
    <property type="entry name" value="NADH4_N"/>
</dbReference>
<dbReference type="GO" id="GO:0048039">
    <property type="term" value="F:ubiquinone binding"/>
    <property type="evidence" value="ECO:0007669"/>
    <property type="project" value="TreeGrafter"/>
</dbReference>
<feature type="transmembrane region" description="Helical" evidence="9">
    <location>
        <begin position="282"/>
        <end position="299"/>
    </location>
</feature>
<gene>
    <name evidence="12" type="ORF">ENO59_07225</name>
</gene>
<feature type="transmembrane region" description="Helical" evidence="9">
    <location>
        <begin position="34"/>
        <end position="52"/>
    </location>
</feature>
<dbReference type="GO" id="GO:0008137">
    <property type="term" value="F:NADH dehydrogenase (ubiquinone) activity"/>
    <property type="evidence" value="ECO:0007669"/>
    <property type="project" value="InterPro"/>
</dbReference>
<dbReference type="GO" id="GO:0015990">
    <property type="term" value="P:electron transport coupled proton transport"/>
    <property type="evidence" value="ECO:0007669"/>
    <property type="project" value="TreeGrafter"/>
</dbReference>
<feature type="transmembrane region" description="Helical" evidence="9">
    <location>
        <begin position="461"/>
        <end position="479"/>
    </location>
</feature>
<keyword evidence="7 9" id="KW-0472">Membrane</keyword>
<feature type="domain" description="NADH:ubiquinone oxidoreductase chain 4 N-terminal" evidence="11">
    <location>
        <begin position="75"/>
        <end position="124"/>
    </location>
</feature>
<feature type="transmembrane region" description="Helical" evidence="9">
    <location>
        <begin position="311"/>
        <end position="331"/>
    </location>
</feature>
<feature type="transmembrane region" description="Helical" evidence="9">
    <location>
        <begin position="114"/>
        <end position="133"/>
    </location>
</feature>
<dbReference type="PANTHER" id="PTHR43507">
    <property type="entry name" value="NADH-UBIQUINONE OXIDOREDUCTASE CHAIN 4"/>
    <property type="match status" value="1"/>
</dbReference>
<dbReference type="GO" id="GO:0003954">
    <property type="term" value="F:NADH dehydrogenase activity"/>
    <property type="evidence" value="ECO:0007669"/>
    <property type="project" value="TreeGrafter"/>
</dbReference>
<feature type="transmembrane region" description="Helical" evidence="9">
    <location>
        <begin position="78"/>
        <end position="102"/>
    </location>
</feature>
<dbReference type="PANTHER" id="PTHR43507:SF1">
    <property type="entry name" value="NADH-UBIQUINONE OXIDOREDUCTASE CHAIN 4"/>
    <property type="match status" value="1"/>
</dbReference>
<dbReference type="GO" id="GO:0016020">
    <property type="term" value="C:membrane"/>
    <property type="evidence" value="ECO:0007669"/>
    <property type="project" value="UniProtKB-SubCell"/>
</dbReference>